<comment type="caution">
    <text evidence="8">The sequence shown here is derived from an EMBL/GenBank/DDBJ whole genome shotgun (WGS) entry which is preliminary data.</text>
</comment>
<dbReference type="Pfam" id="PF07724">
    <property type="entry name" value="AAA_2"/>
    <property type="match status" value="1"/>
</dbReference>
<feature type="domain" description="Clp R" evidence="7">
    <location>
        <begin position="8"/>
        <end position="187"/>
    </location>
</feature>
<dbReference type="InterPro" id="IPR004176">
    <property type="entry name" value="Clp_R_N"/>
</dbReference>
<dbReference type="InterPro" id="IPR058954">
    <property type="entry name" value="AAA_lid_SMAX1"/>
</dbReference>
<dbReference type="InterPro" id="IPR003959">
    <property type="entry name" value="ATPase_AAA_core"/>
</dbReference>
<comment type="similarity">
    <text evidence="1">Belongs to the ClpA/ClpB family.</text>
</comment>
<dbReference type="InterPro" id="IPR027417">
    <property type="entry name" value="P-loop_NTPase"/>
</dbReference>
<evidence type="ECO:0000313" key="9">
    <source>
        <dbReference type="Proteomes" id="UP001642260"/>
    </source>
</evidence>
<keyword evidence="4" id="KW-0804">Transcription</keyword>
<evidence type="ECO:0000256" key="1">
    <source>
        <dbReference type="ARBA" id="ARBA00008675"/>
    </source>
</evidence>
<keyword evidence="6" id="KW-0175">Coiled coil</keyword>
<organism evidence="8 9">
    <name type="scientific">Eruca vesicaria subsp. sativa</name>
    <name type="common">Garden rocket</name>
    <name type="synonym">Eruca sativa</name>
    <dbReference type="NCBI Taxonomy" id="29727"/>
    <lineage>
        <taxon>Eukaryota</taxon>
        <taxon>Viridiplantae</taxon>
        <taxon>Streptophyta</taxon>
        <taxon>Embryophyta</taxon>
        <taxon>Tracheophyta</taxon>
        <taxon>Spermatophyta</taxon>
        <taxon>Magnoliopsida</taxon>
        <taxon>eudicotyledons</taxon>
        <taxon>Gunneridae</taxon>
        <taxon>Pentapetalae</taxon>
        <taxon>rosids</taxon>
        <taxon>malvids</taxon>
        <taxon>Brassicales</taxon>
        <taxon>Brassicaceae</taxon>
        <taxon>Brassiceae</taxon>
        <taxon>Eruca</taxon>
    </lineage>
</organism>
<accession>A0ABC8J543</accession>
<keyword evidence="9" id="KW-1185">Reference proteome</keyword>
<dbReference type="Pfam" id="PF26587">
    <property type="entry name" value="AAA_lid_SMAX1"/>
    <property type="match status" value="1"/>
</dbReference>
<evidence type="ECO:0000256" key="6">
    <source>
        <dbReference type="SAM" id="Coils"/>
    </source>
</evidence>
<reference evidence="8 9" key="1">
    <citation type="submission" date="2022-03" db="EMBL/GenBank/DDBJ databases">
        <authorList>
            <person name="Macdonald S."/>
            <person name="Ahmed S."/>
            <person name="Newling K."/>
        </authorList>
    </citation>
    <scope>NUCLEOTIDE SEQUENCE [LARGE SCALE GENOMIC DNA]</scope>
</reference>
<dbReference type="Gene3D" id="3.40.50.300">
    <property type="entry name" value="P-loop containing nucleotide triphosphate hydrolases"/>
    <property type="match status" value="1"/>
</dbReference>
<evidence type="ECO:0000256" key="3">
    <source>
        <dbReference type="ARBA" id="ARBA00023015"/>
    </source>
</evidence>
<name>A0ABC8J543_ERUVS</name>
<dbReference type="InterPro" id="IPR051650">
    <property type="entry name" value="SL_signaling_regulator"/>
</dbReference>
<gene>
    <name evidence="8" type="ORF">ERUC_LOCUS6801</name>
</gene>
<dbReference type="SUPFAM" id="SSF52540">
    <property type="entry name" value="P-loop containing nucleoside triphosphate hydrolases"/>
    <property type="match status" value="1"/>
</dbReference>
<sequence>MPTPVNTARQCLTEETARALDDAVAVARRRSHAQTTSLHAVSGLLTMPSSILREVCISRAAHSTPYSSRLQFRALELCVGVSLDRLPSSKPATTTEKEAEEEPPVSNSLMAAIKRSQATQRRHPETYHLHQLHGGVTTQTTSVLKVELKYFILSILDDPIVSRVFGEAGFRSTDIKLDVLHPPVTRFPRSRCPPLFLCNVTESGSGRARFGFGGDFDENCRRIGEVLGRKDKKNPLLVGTCGGEALKTFSDSINRGKLGFLPLEISGLSVVSVEKEISEMKVDELGRIVEQSCSSSKPGMVVLNLGEVKVLISDALVSRLSELLKIHRERLWFIGSVSSNEVYLKLVERFPTIDKDWKLHLLPITSSNQGVYPKSSLMGSFVPFGGFFSSTSDFRVPFSNSMNQSRLPRCHLCNEKCEQEVTALGKSSSMTTDDQCSEKLPSWLRNVESEQDKGILRQAKDDPNTLASVQKKWDEICQRIHQTPAFPKLSFQPVRPQFPLQLVSSSHTKMSPLQPGLSVQISKPKPTADLITNSPMSCVTTDLGLGTIYQESTTPVSLNRRGFEKPLSRFCKDFKSLRELLSRKVGFQNEAVNAISEIICGYRDVASSTSNVWIALLGPDQVGKKKVATTLAEAFFGGQENCVCVDFKAQDRLDERFRGKTVVDYIAGEVSKRVESVVFIENVDKAEFPDQVRLSDAVRTGKLRDSHGREISMKNVIVVATTSRFDKDSDRHVKYSEERVLTAKNWKLQIKLADNNGNKNGLNKRRQELETEVTELRAVKSQRSFLDLNLPVDETEEAYSDEGHAVSENTEAWLDDFFEQVDGKVTFKMIDFDGLAKNIQRNIFSHFHRSFGDETRLEIENDVILQILAAVRWSTDEEKTIDQWMQTVLATSFSEARQKYNYTSSFGFKLVAFEDSTAEEETAGIQFPARVEVI</sequence>
<dbReference type="InterPro" id="IPR036628">
    <property type="entry name" value="Clp_N_dom_sf"/>
</dbReference>
<dbReference type="CDD" id="cd19499">
    <property type="entry name" value="RecA-like_ClpB_Hsp104-like"/>
    <property type="match status" value="1"/>
</dbReference>
<protein>
    <recommendedName>
        <fullName evidence="7">Clp R domain-containing protein</fullName>
    </recommendedName>
</protein>
<keyword evidence="3" id="KW-0805">Transcription regulation</keyword>
<dbReference type="InterPro" id="IPR058680">
    <property type="entry name" value="NBD_SMAX1-like"/>
</dbReference>
<evidence type="ECO:0000259" key="7">
    <source>
        <dbReference type="PROSITE" id="PS51903"/>
    </source>
</evidence>
<evidence type="ECO:0000256" key="4">
    <source>
        <dbReference type="ARBA" id="ARBA00023163"/>
    </source>
</evidence>
<dbReference type="AlphaFoldDB" id="A0ABC8J543"/>
<evidence type="ECO:0000256" key="2">
    <source>
        <dbReference type="ARBA" id="ARBA00022737"/>
    </source>
</evidence>
<dbReference type="PANTHER" id="PTHR43572">
    <property type="entry name" value="CHAPERONE PROTEIN CLPD, CHLOROPLASTIC"/>
    <property type="match status" value="1"/>
</dbReference>
<dbReference type="Proteomes" id="UP001642260">
    <property type="component" value="Unassembled WGS sequence"/>
</dbReference>
<evidence type="ECO:0000256" key="5">
    <source>
        <dbReference type="PROSITE-ProRule" id="PRU01251"/>
    </source>
</evidence>
<feature type="coiled-coil region" evidence="6">
    <location>
        <begin position="752"/>
        <end position="779"/>
    </location>
</feature>
<dbReference type="PANTHER" id="PTHR43572:SF54">
    <property type="entry name" value="PROTEIN SMAX1-LIKE 7"/>
    <property type="match status" value="1"/>
</dbReference>
<proteinExistence type="inferred from homology"/>
<evidence type="ECO:0000313" key="8">
    <source>
        <dbReference type="EMBL" id="CAH8313377.1"/>
    </source>
</evidence>
<dbReference type="Pfam" id="PF23569">
    <property type="entry name" value="NBD_SMAX1"/>
    <property type="match status" value="1"/>
</dbReference>
<keyword evidence="2 5" id="KW-0677">Repeat</keyword>
<dbReference type="PROSITE" id="PS51903">
    <property type="entry name" value="CLP_R"/>
    <property type="match status" value="1"/>
</dbReference>
<dbReference type="EMBL" id="CAKOAT010078488">
    <property type="protein sequence ID" value="CAH8313377.1"/>
    <property type="molecule type" value="Genomic_DNA"/>
</dbReference>
<dbReference type="Gene3D" id="1.10.1780.10">
    <property type="entry name" value="Clp, N-terminal domain"/>
    <property type="match status" value="1"/>
</dbReference>